<accession>A0A842I171</accession>
<feature type="domain" description="Nudix hydrolase" evidence="7">
    <location>
        <begin position="39"/>
        <end position="169"/>
    </location>
</feature>
<proteinExistence type="predicted"/>
<evidence type="ECO:0000256" key="2">
    <source>
        <dbReference type="ARBA" id="ARBA00001946"/>
    </source>
</evidence>
<evidence type="ECO:0000256" key="1">
    <source>
        <dbReference type="ARBA" id="ARBA00001936"/>
    </source>
</evidence>
<name>A0A842I171_9SPHN</name>
<reference evidence="8 9" key="1">
    <citation type="submission" date="2020-08" db="EMBL/GenBank/DDBJ databases">
        <title>Draft genome sequence of Parasphingopyxis sp. GrpM-11.</title>
        <authorList>
            <person name="Oh J."/>
            <person name="Roh D.-H."/>
        </authorList>
    </citation>
    <scope>NUCLEOTIDE SEQUENCE [LARGE SCALE GENOMIC DNA]</scope>
    <source>
        <strain evidence="8 9">GrpM-11</strain>
    </source>
</reference>
<dbReference type="RefSeq" id="WP_185801697.1">
    <property type="nucleotide sequence ID" value="NZ_JACJVJ010000002.1"/>
</dbReference>
<dbReference type="Gene3D" id="3.90.79.10">
    <property type="entry name" value="Nucleoside Triphosphate Pyrophosphohydrolase"/>
    <property type="match status" value="1"/>
</dbReference>
<dbReference type="PROSITE" id="PS51462">
    <property type="entry name" value="NUDIX"/>
    <property type="match status" value="1"/>
</dbReference>
<dbReference type="EMBL" id="JACJVJ010000002">
    <property type="protein sequence ID" value="MBC2778443.1"/>
    <property type="molecule type" value="Genomic_DNA"/>
</dbReference>
<comment type="cofactor">
    <cofactor evidence="1">
        <name>Mn(2+)</name>
        <dbReference type="ChEBI" id="CHEBI:29035"/>
    </cofactor>
</comment>
<evidence type="ECO:0000259" key="7">
    <source>
        <dbReference type="PROSITE" id="PS51462"/>
    </source>
</evidence>
<keyword evidence="5" id="KW-0460">Magnesium</keyword>
<gene>
    <name evidence="8" type="ORF">H6P80_12525</name>
</gene>
<dbReference type="SUPFAM" id="SSF55811">
    <property type="entry name" value="Nudix"/>
    <property type="match status" value="1"/>
</dbReference>
<keyword evidence="4" id="KW-0378">Hydrolase</keyword>
<evidence type="ECO:0000256" key="4">
    <source>
        <dbReference type="ARBA" id="ARBA00022801"/>
    </source>
</evidence>
<dbReference type="NCBIfam" id="NF007980">
    <property type="entry name" value="PRK10707.1"/>
    <property type="match status" value="1"/>
</dbReference>
<evidence type="ECO:0000313" key="9">
    <source>
        <dbReference type="Proteomes" id="UP000564378"/>
    </source>
</evidence>
<dbReference type="InterPro" id="IPR015797">
    <property type="entry name" value="NUDIX_hydrolase-like_dom_sf"/>
</dbReference>
<dbReference type="AlphaFoldDB" id="A0A842I171"/>
<comment type="cofactor">
    <cofactor evidence="2">
        <name>Mg(2+)</name>
        <dbReference type="ChEBI" id="CHEBI:18420"/>
    </cofactor>
</comment>
<dbReference type="GO" id="GO:0010945">
    <property type="term" value="F:coenzyme A diphosphatase activity"/>
    <property type="evidence" value="ECO:0007669"/>
    <property type="project" value="InterPro"/>
</dbReference>
<dbReference type="Proteomes" id="UP000564378">
    <property type="component" value="Unassembled WGS sequence"/>
</dbReference>
<keyword evidence="3" id="KW-0479">Metal-binding</keyword>
<evidence type="ECO:0000313" key="8">
    <source>
        <dbReference type="EMBL" id="MBC2778443.1"/>
    </source>
</evidence>
<sequence length="207" mass="23318">MTLAEQLRVSLERSRHREHETTIYYSDMRDTEFPAEEPGVDAAVLIPVIARPEPTVLLTRRNADMSSHAGQVAFPGGKVDPDDDGPVSTALREAEEEIGLKPRHVEIVGTTDLYRTGTGFHITPVIGVIPPDLPLAPHEAEVAAIFEVPFDVLFTPANYSEKSLEWQGRMRHFFEMYWEEQRIWGATAAIIVNLAQRFDLGRLELDR</sequence>
<protein>
    <submittedName>
        <fullName evidence="8">CoA pyrophosphatase</fullName>
    </submittedName>
</protein>
<dbReference type="GO" id="GO:0046872">
    <property type="term" value="F:metal ion binding"/>
    <property type="evidence" value="ECO:0007669"/>
    <property type="project" value="UniProtKB-KW"/>
</dbReference>
<dbReference type="InterPro" id="IPR000086">
    <property type="entry name" value="NUDIX_hydrolase_dom"/>
</dbReference>
<keyword evidence="9" id="KW-1185">Reference proteome</keyword>
<dbReference type="PANTHER" id="PTHR12992:SF11">
    <property type="entry name" value="MITOCHONDRIAL COENZYME A DIPHOSPHATASE NUDT8"/>
    <property type="match status" value="1"/>
</dbReference>
<evidence type="ECO:0000256" key="6">
    <source>
        <dbReference type="ARBA" id="ARBA00023211"/>
    </source>
</evidence>
<evidence type="ECO:0000256" key="5">
    <source>
        <dbReference type="ARBA" id="ARBA00022842"/>
    </source>
</evidence>
<evidence type="ECO:0000256" key="3">
    <source>
        <dbReference type="ARBA" id="ARBA00022723"/>
    </source>
</evidence>
<organism evidence="8 9">
    <name type="scientific">Parasphingopyxis marina</name>
    <dbReference type="NCBI Taxonomy" id="2761622"/>
    <lineage>
        <taxon>Bacteria</taxon>
        <taxon>Pseudomonadati</taxon>
        <taxon>Pseudomonadota</taxon>
        <taxon>Alphaproteobacteria</taxon>
        <taxon>Sphingomonadales</taxon>
        <taxon>Sphingomonadaceae</taxon>
        <taxon>Parasphingopyxis</taxon>
    </lineage>
</organism>
<dbReference type="CDD" id="cd03426">
    <property type="entry name" value="NUDIX_CoAse_Nudt7"/>
    <property type="match status" value="1"/>
</dbReference>
<dbReference type="PANTHER" id="PTHR12992">
    <property type="entry name" value="NUDIX HYDROLASE"/>
    <property type="match status" value="1"/>
</dbReference>
<keyword evidence="6" id="KW-0464">Manganese</keyword>
<dbReference type="InterPro" id="IPR045121">
    <property type="entry name" value="CoAse"/>
</dbReference>
<dbReference type="Pfam" id="PF00293">
    <property type="entry name" value="NUDIX"/>
    <property type="match status" value="1"/>
</dbReference>
<comment type="caution">
    <text evidence="8">The sequence shown here is derived from an EMBL/GenBank/DDBJ whole genome shotgun (WGS) entry which is preliminary data.</text>
</comment>